<name>A0ABV0QMU0_9TELE</name>
<evidence type="ECO:0000313" key="1">
    <source>
        <dbReference type="EMBL" id="MEQ2197110.1"/>
    </source>
</evidence>
<dbReference type="Proteomes" id="UP001434883">
    <property type="component" value="Unassembled WGS sequence"/>
</dbReference>
<comment type="caution">
    <text evidence="1">The sequence shown here is derived from an EMBL/GenBank/DDBJ whole genome shotgun (WGS) entry which is preliminary data.</text>
</comment>
<keyword evidence="2" id="KW-1185">Reference proteome</keyword>
<proteinExistence type="predicted"/>
<organism evidence="1 2">
    <name type="scientific">Xenoophorus captivus</name>
    <dbReference type="NCBI Taxonomy" id="1517983"/>
    <lineage>
        <taxon>Eukaryota</taxon>
        <taxon>Metazoa</taxon>
        <taxon>Chordata</taxon>
        <taxon>Craniata</taxon>
        <taxon>Vertebrata</taxon>
        <taxon>Euteleostomi</taxon>
        <taxon>Actinopterygii</taxon>
        <taxon>Neopterygii</taxon>
        <taxon>Teleostei</taxon>
        <taxon>Neoteleostei</taxon>
        <taxon>Acanthomorphata</taxon>
        <taxon>Ovalentaria</taxon>
        <taxon>Atherinomorphae</taxon>
        <taxon>Cyprinodontiformes</taxon>
        <taxon>Goodeidae</taxon>
        <taxon>Xenoophorus</taxon>
    </lineage>
</organism>
<accession>A0ABV0QMU0</accession>
<reference evidence="1 2" key="1">
    <citation type="submission" date="2021-06" db="EMBL/GenBank/DDBJ databases">
        <authorList>
            <person name="Palmer J.M."/>
        </authorList>
    </citation>
    <scope>NUCLEOTIDE SEQUENCE [LARGE SCALE GENOMIC DNA]</scope>
    <source>
        <strain evidence="1 2">XC_2019</strain>
        <tissue evidence="1">Muscle</tissue>
    </source>
</reference>
<dbReference type="EMBL" id="JAHRIN010017333">
    <property type="protein sequence ID" value="MEQ2197110.1"/>
    <property type="molecule type" value="Genomic_DNA"/>
</dbReference>
<evidence type="ECO:0000313" key="2">
    <source>
        <dbReference type="Proteomes" id="UP001434883"/>
    </source>
</evidence>
<protein>
    <submittedName>
        <fullName evidence="1">Uncharacterized protein</fullName>
    </submittedName>
</protein>
<sequence>MSFLVRMGSFLKGCSRVGGGEQDKEEAECRLTDVRCGEAQLRDSLNPYLGLIRPGCICQHPLSSLPWTIFLSLLASFSTPLFCSSLFQRTGDCIELKLKLKASLTRLCREKPVLWTFSYFLFLFQTFKKSTED</sequence>
<gene>
    <name evidence="1" type="ORF">XENOCAPTIV_023250</name>
</gene>